<reference evidence="2" key="1">
    <citation type="journal article" date="2022" name="Mol. Ecol. Resour.">
        <title>The genomes of chicory, endive, great burdock and yacon provide insights into Asteraceae palaeo-polyploidization history and plant inulin production.</title>
        <authorList>
            <person name="Fan W."/>
            <person name="Wang S."/>
            <person name="Wang H."/>
            <person name="Wang A."/>
            <person name="Jiang F."/>
            <person name="Liu H."/>
            <person name="Zhao H."/>
            <person name="Xu D."/>
            <person name="Zhang Y."/>
        </authorList>
    </citation>
    <scope>NUCLEOTIDE SEQUENCE [LARGE SCALE GENOMIC DNA]</scope>
    <source>
        <strain evidence="2">cv. Yunnan</strain>
    </source>
</reference>
<dbReference type="EMBL" id="CM042019">
    <property type="protein sequence ID" value="KAI3825269.1"/>
    <property type="molecule type" value="Genomic_DNA"/>
</dbReference>
<organism evidence="1 2">
    <name type="scientific">Smallanthus sonchifolius</name>
    <dbReference type="NCBI Taxonomy" id="185202"/>
    <lineage>
        <taxon>Eukaryota</taxon>
        <taxon>Viridiplantae</taxon>
        <taxon>Streptophyta</taxon>
        <taxon>Embryophyta</taxon>
        <taxon>Tracheophyta</taxon>
        <taxon>Spermatophyta</taxon>
        <taxon>Magnoliopsida</taxon>
        <taxon>eudicotyledons</taxon>
        <taxon>Gunneridae</taxon>
        <taxon>Pentapetalae</taxon>
        <taxon>asterids</taxon>
        <taxon>campanulids</taxon>
        <taxon>Asterales</taxon>
        <taxon>Asteraceae</taxon>
        <taxon>Asteroideae</taxon>
        <taxon>Heliantheae alliance</taxon>
        <taxon>Millerieae</taxon>
        <taxon>Smallanthus</taxon>
    </lineage>
</organism>
<keyword evidence="2" id="KW-1185">Reference proteome</keyword>
<reference evidence="1 2" key="2">
    <citation type="journal article" date="2022" name="Mol. Ecol. Resour.">
        <title>The genomes of chicory, endive, great burdock and yacon provide insights into Asteraceae paleo-polyploidization history and plant inulin production.</title>
        <authorList>
            <person name="Fan W."/>
            <person name="Wang S."/>
            <person name="Wang H."/>
            <person name="Wang A."/>
            <person name="Jiang F."/>
            <person name="Liu H."/>
            <person name="Zhao H."/>
            <person name="Xu D."/>
            <person name="Zhang Y."/>
        </authorList>
    </citation>
    <scope>NUCLEOTIDE SEQUENCE [LARGE SCALE GENOMIC DNA]</scope>
    <source>
        <strain evidence="2">cv. Yunnan</strain>
        <tissue evidence="1">Leaves</tissue>
    </source>
</reference>
<sequence length="215" mass="23964">MSSTNPGNTPLPPALLQEENHIPRPPHQCSPLLQMTMAFKRSHNKSTNRSPRKSQKRNKWKIRKETARKTVLPPKKRTLSSPDIEQIPKRHCLSTQREIIPPNTEMSEAQPDPRTQQSNDTSEESDAIMEALYGRLVGLQGEVGLNDLALGRLHGRVTAGETRLAEVKQGAVVAGQQDTWTNEPLDSFAALTIVNTMLLAFALFMGWFSLISYSA</sequence>
<name>A0ACB9JZ01_9ASTR</name>
<protein>
    <submittedName>
        <fullName evidence="1">Uncharacterized protein</fullName>
    </submittedName>
</protein>
<gene>
    <name evidence="1" type="ORF">L1987_06750</name>
</gene>
<proteinExistence type="predicted"/>
<dbReference type="Proteomes" id="UP001056120">
    <property type="component" value="Linkage Group LG02"/>
</dbReference>
<comment type="caution">
    <text evidence="1">The sequence shown here is derived from an EMBL/GenBank/DDBJ whole genome shotgun (WGS) entry which is preliminary data.</text>
</comment>
<accession>A0ACB9JZ01</accession>
<evidence type="ECO:0000313" key="2">
    <source>
        <dbReference type="Proteomes" id="UP001056120"/>
    </source>
</evidence>
<evidence type="ECO:0000313" key="1">
    <source>
        <dbReference type="EMBL" id="KAI3825269.1"/>
    </source>
</evidence>